<protein>
    <recommendedName>
        <fullName evidence="2">DUF6443 domain-containing protein</fullName>
    </recommendedName>
</protein>
<dbReference type="Gene3D" id="2.180.10.10">
    <property type="entry name" value="RHS repeat-associated core"/>
    <property type="match status" value="1"/>
</dbReference>
<reference evidence="4" key="1">
    <citation type="submission" date="2016-07" db="EMBL/GenBank/DDBJ databases">
        <authorList>
            <person name="Florea S."/>
            <person name="Webb J.S."/>
            <person name="Jaromczyk J."/>
            <person name="Schardl C.L."/>
        </authorList>
    </citation>
    <scope>NUCLEOTIDE SEQUENCE [LARGE SCALE GENOMIC DNA]</scope>
    <source>
        <strain evidence="4">CC-VM-7</strain>
    </source>
</reference>
<comment type="caution">
    <text evidence="3">The sequence shown here is derived from an EMBL/GenBank/DDBJ whole genome shotgun (WGS) entry which is preliminary data.</text>
</comment>
<dbReference type="Pfam" id="PF20041">
    <property type="entry name" value="DUF6443"/>
    <property type="match status" value="1"/>
</dbReference>
<dbReference type="InterPro" id="IPR045619">
    <property type="entry name" value="DUF6443"/>
</dbReference>
<accession>A0A1B8ZU79</accession>
<dbReference type="Proteomes" id="UP000093432">
    <property type="component" value="Unassembled WGS sequence"/>
</dbReference>
<dbReference type="PANTHER" id="PTHR32305:SF15">
    <property type="entry name" value="PROTEIN RHSA-RELATED"/>
    <property type="match status" value="1"/>
</dbReference>
<dbReference type="PANTHER" id="PTHR32305">
    <property type="match status" value="1"/>
</dbReference>
<feature type="domain" description="DUF6443" evidence="2">
    <location>
        <begin position="36"/>
        <end position="147"/>
    </location>
</feature>
<dbReference type="InterPro" id="IPR050708">
    <property type="entry name" value="T6SS_VgrG/RHS"/>
</dbReference>
<dbReference type="NCBIfam" id="TIGR03696">
    <property type="entry name" value="Rhs_assc_core"/>
    <property type="match status" value="1"/>
</dbReference>
<sequence>MKKIIIPISALFITGTIHAQLTQGENYIKTKTYLDYNTGGQATKTAETVQYFDGLGRPKQTVGIKASPSGKDVVTPIEYDEFGRQVKDYLPIPQGGTLNGGIIPNPQANASSVYGAEKIYSEKILENSPLDRMQQQIQVGNDWSNKPMKFEYAAITDNDKVRKFKTVTSWENGASLSVLSENGIYSDNQLYKNTITDEDGNKTIEFKNGLGQIVLVRKTLSSEYADTYYIYNEYNQLTFVIPPLLSKIQNWSATDQEHLAYEYRYDSLNRLVEKKLPGKGWEHMVYDKADRLIFTQDAVMRPTGKWLFTKYDKFGRAIITGLVPGGSRAEMQNMIGNIIITESRDATGFSKNGMQIQYSNNYFPHFEKIMTVSYYDTYPNYDFNPTFPTSIFGKPVLKDNILTNEKNTQGFPVMDLVKNIENDSWSKKYTYYDEKGRIISTHSINHLGGYTQSSYELDFAGTVKQSLIKHTRLKTGPENTIREVFTYDHQNRVLTHTHQLNNSAIEYLSQNKYNELSQLESKKIGGASTDSPLQQIDYKYNIRGWMTHINDPANLNGKLFGYSIKYQNPEFSTSGSAKFNGNITEIDWKTANDGIFKRYNYEYDSLNRLLKGTYSEPGSTLVQNGYFNEEMTYDLNGNISTLKRYTKPSSGTTAELIDNLKYHYQNNNLSNKLDLVTVANGAPDNPSGYYAQGNKMLYDENGSIKEMKDKGRGNIEYNFLNLPNLYDGEGYDYAKYLYTGTGIKVKKTEWFVFGNKTTETDYLDGFQYINTALSFVPTSEGYYDFEKGKYVYNYTDHLGNIRLSYTKKTGNSGIDIIDENNYYPLGYKYHGYNNVSDYSSYRYEYNGKEYQNYAAAYDYGARFYMPDLGRWGVVDPLAEKMRRHSPYNYAFNNPINFIDPDGREGLGWGLKDNVWSWDANLTAQNYQQEGFTEFKEDGSVIDNTPIQGQEAGNTGQTYLGFNGQASYMPADSNGSAGLLGLSNWFRDAISGTTSAMASQLAGGWDSNFTRSFTGDFLNVGVGFSGIAFGGAGTSWELNWVLHGPEASFYPAITTTTSVGGGYNVDATFNVGNVNYTGPASEITRSMLVTNTAKGDIPTAWGSASLSAGGNIGVTGAVTKMSDGNYLIGGQVNVGLGLPLGPVPFNGSGGVSNTYLIHDFK</sequence>
<feature type="signal peptide" evidence="1">
    <location>
        <begin position="1"/>
        <end position="19"/>
    </location>
</feature>
<evidence type="ECO:0000313" key="4">
    <source>
        <dbReference type="Proteomes" id="UP000093432"/>
    </source>
</evidence>
<organism evidence="3 4">
    <name type="scientific">Chryseobacterium arthrosphaerae</name>
    <dbReference type="NCBI Taxonomy" id="651561"/>
    <lineage>
        <taxon>Bacteria</taxon>
        <taxon>Pseudomonadati</taxon>
        <taxon>Bacteroidota</taxon>
        <taxon>Flavobacteriia</taxon>
        <taxon>Flavobacteriales</taxon>
        <taxon>Weeksellaceae</taxon>
        <taxon>Chryseobacterium group</taxon>
        <taxon>Chryseobacterium</taxon>
    </lineage>
</organism>
<evidence type="ECO:0000259" key="2">
    <source>
        <dbReference type="Pfam" id="PF20041"/>
    </source>
</evidence>
<dbReference type="EMBL" id="MAYG01000001">
    <property type="protein sequence ID" value="OCA75143.1"/>
    <property type="molecule type" value="Genomic_DNA"/>
</dbReference>
<dbReference type="STRING" id="651561.BBI00_12725"/>
<dbReference type="AlphaFoldDB" id="A0A1B8ZU79"/>
<evidence type="ECO:0000256" key="1">
    <source>
        <dbReference type="SAM" id="SignalP"/>
    </source>
</evidence>
<dbReference type="InterPro" id="IPR022385">
    <property type="entry name" value="Rhs_assc_core"/>
</dbReference>
<dbReference type="RefSeq" id="WP_065399117.1">
    <property type="nucleotide sequence ID" value="NZ_MAYG01000001.1"/>
</dbReference>
<keyword evidence="1" id="KW-0732">Signal</keyword>
<gene>
    <name evidence="3" type="ORF">BBI00_12725</name>
</gene>
<feature type="chain" id="PRO_5008621154" description="DUF6443 domain-containing protein" evidence="1">
    <location>
        <begin position="20"/>
        <end position="1160"/>
    </location>
</feature>
<name>A0A1B8ZU79_9FLAO</name>
<dbReference type="OrthoDB" id="2972467at2"/>
<evidence type="ECO:0000313" key="3">
    <source>
        <dbReference type="EMBL" id="OCA75143.1"/>
    </source>
</evidence>
<proteinExistence type="predicted"/>